<protein>
    <submittedName>
        <fullName evidence="2">Uncharacterized protein</fullName>
    </submittedName>
</protein>
<reference evidence="3 5" key="2">
    <citation type="submission" date="2018-06" db="EMBL/GenBank/DDBJ databases">
        <authorList>
            <consortium name="Pathogen Informatics"/>
            <person name="Doyle S."/>
        </authorList>
    </citation>
    <scope>NUCLEOTIDE SEQUENCE [LARGE SCALE GENOMIC DNA]</scope>
    <source>
        <strain evidence="3 5">NCTC12022</strain>
    </source>
</reference>
<dbReference type="EMBL" id="UASS01000001">
    <property type="protein sequence ID" value="SPX59279.1"/>
    <property type="molecule type" value="Genomic_DNA"/>
</dbReference>
<feature type="chain" id="PRO_5036003086" evidence="1">
    <location>
        <begin position="23"/>
        <end position="65"/>
    </location>
</feature>
<evidence type="ECO:0000256" key="1">
    <source>
        <dbReference type="SAM" id="SignalP"/>
    </source>
</evidence>
<accession>A0A0W0TYP6</accession>
<dbReference type="Proteomes" id="UP000251942">
    <property type="component" value="Unassembled WGS sequence"/>
</dbReference>
<evidence type="ECO:0000313" key="4">
    <source>
        <dbReference type="Proteomes" id="UP000054698"/>
    </source>
</evidence>
<dbReference type="PATRIC" id="fig|453.4.peg.1350"/>
<dbReference type="RefSeq" id="WP_058444995.1">
    <property type="nucleotide sequence ID" value="NZ_CAAAHT010000064.1"/>
</dbReference>
<reference evidence="2 4" key="1">
    <citation type="submission" date="2015-11" db="EMBL/GenBank/DDBJ databases">
        <title>Genomic analysis of 38 Legionella species identifies large and diverse effector repertoires.</title>
        <authorList>
            <person name="Burstein D."/>
            <person name="Amaro F."/>
            <person name="Zusman T."/>
            <person name="Lifshitz Z."/>
            <person name="Cohen O."/>
            <person name="Gilbert J.A."/>
            <person name="Pupko T."/>
            <person name="Shuman H.A."/>
            <person name="Segal G."/>
        </authorList>
    </citation>
    <scope>NUCLEOTIDE SEQUENCE [LARGE SCALE GENOMIC DNA]</scope>
    <source>
        <strain evidence="2 4">WO-44C</strain>
    </source>
</reference>
<evidence type="ECO:0000313" key="3">
    <source>
        <dbReference type="EMBL" id="SPX59279.1"/>
    </source>
</evidence>
<name>A0A0W0TYP6_9GAMM</name>
<sequence>MNSLFKIMLGGFLAVASTCLVAGSTTDMSKDWTCTTNASSATTDADKAADDKLANTKDSATSSFS</sequence>
<gene>
    <name evidence="2" type="ORF">Lfee_1247</name>
    <name evidence="3" type="ORF">NCTC12022_00100</name>
</gene>
<organism evidence="2 4">
    <name type="scientific">Legionella feeleii</name>
    <dbReference type="NCBI Taxonomy" id="453"/>
    <lineage>
        <taxon>Bacteria</taxon>
        <taxon>Pseudomonadati</taxon>
        <taxon>Pseudomonadota</taxon>
        <taxon>Gammaproteobacteria</taxon>
        <taxon>Legionellales</taxon>
        <taxon>Legionellaceae</taxon>
        <taxon>Legionella</taxon>
    </lineage>
</organism>
<dbReference type="AlphaFoldDB" id="A0A0W0TYP6"/>
<dbReference type="Proteomes" id="UP000054698">
    <property type="component" value="Unassembled WGS sequence"/>
</dbReference>
<evidence type="ECO:0000313" key="2">
    <source>
        <dbReference type="EMBL" id="KTD00625.1"/>
    </source>
</evidence>
<feature type="signal peptide" evidence="1">
    <location>
        <begin position="1"/>
        <end position="22"/>
    </location>
</feature>
<evidence type="ECO:0000313" key="5">
    <source>
        <dbReference type="Proteomes" id="UP000251942"/>
    </source>
</evidence>
<keyword evidence="4" id="KW-1185">Reference proteome</keyword>
<dbReference type="EMBL" id="LNYB01000038">
    <property type="protein sequence ID" value="KTD00625.1"/>
    <property type="molecule type" value="Genomic_DNA"/>
</dbReference>
<proteinExistence type="predicted"/>
<keyword evidence="1" id="KW-0732">Signal</keyword>